<feature type="transmembrane region" description="Helical" evidence="2">
    <location>
        <begin position="307"/>
        <end position="327"/>
    </location>
</feature>
<proteinExistence type="predicted"/>
<evidence type="ECO:0000313" key="3">
    <source>
        <dbReference type="EMBL" id="WUO45898.1"/>
    </source>
</evidence>
<feature type="transmembrane region" description="Helical" evidence="2">
    <location>
        <begin position="193"/>
        <end position="214"/>
    </location>
</feature>
<keyword evidence="2" id="KW-0472">Membrane</keyword>
<name>A0ABZ1RGL7_9ACTN</name>
<dbReference type="Proteomes" id="UP001432075">
    <property type="component" value="Chromosome"/>
</dbReference>
<evidence type="ECO:0000256" key="2">
    <source>
        <dbReference type="SAM" id="Phobius"/>
    </source>
</evidence>
<feature type="transmembrane region" description="Helical" evidence="2">
    <location>
        <begin position="347"/>
        <end position="373"/>
    </location>
</feature>
<accession>A0ABZ1RGL7</accession>
<feature type="transmembrane region" description="Helical" evidence="2">
    <location>
        <begin position="385"/>
        <end position="408"/>
    </location>
</feature>
<reference evidence="3" key="1">
    <citation type="submission" date="2022-10" db="EMBL/GenBank/DDBJ databases">
        <title>The complete genomes of actinobacterial strains from the NBC collection.</title>
        <authorList>
            <person name="Joergensen T.S."/>
            <person name="Alvarez Arevalo M."/>
            <person name="Sterndorff E.B."/>
            <person name="Faurdal D."/>
            <person name="Vuksanovic O."/>
            <person name="Mourched A.-S."/>
            <person name="Charusanti P."/>
            <person name="Shaw S."/>
            <person name="Blin K."/>
            <person name="Weber T."/>
        </authorList>
    </citation>
    <scope>NUCLEOTIDE SEQUENCE</scope>
    <source>
        <strain evidence="3">NBC_00283</strain>
    </source>
</reference>
<keyword evidence="2" id="KW-0812">Transmembrane</keyword>
<dbReference type="RefSeq" id="WP_100580383.1">
    <property type="nucleotide sequence ID" value="NZ_CP108057.1"/>
</dbReference>
<sequence>MVRRRYDQRVLTLVEVRGEARDFEQAKAEFALQGWPVVEEFGRGEGPSAGVLTPDPRSRLYWVEIRFFGARGGRTERAAGWRVRGLAKAAVLEMYVRRTRLVDPDRELLEEYRSHTTAHRRDPRRATGRRARALEGWGHYDTGSVALGTPSEARRLARMPTPGGGAAAGADLDVRMSPRRGLRRIELPREEELTRRLAVLIGWSLGMACAVVFLKEAGGPARWLWIAVGCACLARALLVATRFYEAGGRLFGFSCGCLTALLFLVLAYWAPGWTPAQLLLCAGMAVTPVGIWLLVRQWTTWSEWLTATVPLAVTLATGLVVASGSVLHGLYGDGLDLTQEELDVPGLWQVAAGLKLITYLALGLLGPALWGIAKHLHLAFTRPGEYLNAIIYVLLYVLVLASLAGLAADNAARAVARTKAAAEQRREAPPYFGVRPEWVCVRPTVPTAELNSEGGLVDPRRPYLSFGTAGDTVLLWNTDTGAPLKQRSDQVRLEPAKDPARPCP</sequence>
<evidence type="ECO:0000313" key="4">
    <source>
        <dbReference type="Proteomes" id="UP001432075"/>
    </source>
</evidence>
<feature type="compositionally biased region" description="Basic and acidic residues" evidence="1">
    <location>
        <begin position="486"/>
        <end position="504"/>
    </location>
</feature>
<protein>
    <submittedName>
        <fullName evidence="3">NnrS multi-domain protein</fullName>
    </submittedName>
</protein>
<evidence type="ECO:0000256" key="1">
    <source>
        <dbReference type="SAM" id="MobiDB-lite"/>
    </source>
</evidence>
<feature type="transmembrane region" description="Helical" evidence="2">
    <location>
        <begin position="250"/>
        <end position="270"/>
    </location>
</feature>
<feature type="region of interest" description="Disordered" evidence="1">
    <location>
        <begin position="485"/>
        <end position="504"/>
    </location>
</feature>
<gene>
    <name evidence="3" type="ORF">OHU17_08650</name>
</gene>
<feature type="transmembrane region" description="Helical" evidence="2">
    <location>
        <begin position="220"/>
        <end position="238"/>
    </location>
</feature>
<dbReference type="EMBL" id="CP108057">
    <property type="protein sequence ID" value="WUO45898.1"/>
    <property type="molecule type" value="Genomic_DNA"/>
</dbReference>
<keyword evidence="4" id="KW-1185">Reference proteome</keyword>
<organism evidence="3 4">
    <name type="scientific">Streptomyces goshikiensis</name>
    <dbReference type="NCBI Taxonomy" id="1942"/>
    <lineage>
        <taxon>Bacteria</taxon>
        <taxon>Bacillati</taxon>
        <taxon>Actinomycetota</taxon>
        <taxon>Actinomycetes</taxon>
        <taxon>Kitasatosporales</taxon>
        <taxon>Streptomycetaceae</taxon>
        <taxon>Streptomyces</taxon>
    </lineage>
</organism>
<keyword evidence="2" id="KW-1133">Transmembrane helix</keyword>
<feature type="transmembrane region" description="Helical" evidence="2">
    <location>
        <begin position="276"/>
        <end position="295"/>
    </location>
</feature>